<dbReference type="SUPFAM" id="SSF81901">
    <property type="entry name" value="HCP-like"/>
    <property type="match status" value="1"/>
</dbReference>
<organism evidence="4 5">
    <name type="scientific">Pontibacillus halophilus JSM 076056 = DSM 19796</name>
    <dbReference type="NCBI Taxonomy" id="1385510"/>
    <lineage>
        <taxon>Bacteria</taxon>
        <taxon>Bacillati</taxon>
        <taxon>Bacillota</taxon>
        <taxon>Bacilli</taxon>
        <taxon>Bacillales</taxon>
        <taxon>Bacillaceae</taxon>
        <taxon>Pontibacillus</taxon>
    </lineage>
</organism>
<evidence type="ECO:0000256" key="3">
    <source>
        <dbReference type="PROSITE-ProRule" id="PRU00339"/>
    </source>
</evidence>
<dbReference type="AlphaFoldDB" id="A0A0A5GNU3"/>
<accession>A0A0A5GNU3</accession>
<dbReference type="Proteomes" id="UP000030528">
    <property type="component" value="Unassembled WGS sequence"/>
</dbReference>
<dbReference type="eggNOG" id="COG0457">
    <property type="taxonomic scope" value="Bacteria"/>
</dbReference>
<dbReference type="OrthoDB" id="600613at2"/>
<dbReference type="EMBL" id="AVPE01000004">
    <property type="protein sequence ID" value="KGX92908.1"/>
    <property type="molecule type" value="Genomic_DNA"/>
</dbReference>
<dbReference type="InterPro" id="IPR019734">
    <property type="entry name" value="TPR_rpt"/>
</dbReference>
<dbReference type="Pfam" id="PF13432">
    <property type="entry name" value="TPR_16"/>
    <property type="match status" value="1"/>
</dbReference>
<dbReference type="PANTHER" id="PTHR45586:SF1">
    <property type="entry name" value="LIPOPOLYSACCHARIDE ASSEMBLY PROTEIN B"/>
    <property type="match status" value="1"/>
</dbReference>
<proteinExistence type="predicted"/>
<dbReference type="InterPro" id="IPR011990">
    <property type="entry name" value="TPR-like_helical_dom_sf"/>
</dbReference>
<evidence type="ECO:0000256" key="1">
    <source>
        <dbReference type="ARBA" id="ARBA00022737"/>
    </source>
</evidence>
<reference evidence="4 5" key="1">
    <citation type="submission" date="2013-08" db="EMBL/GenBank/DDBJ databases">
        <authorList>
            <person name="Huang J."/>
            <person name="Wang G."/>
        </authorList>
    </citation>
    <scope>NUCLEOTIDE SEQUENCE [LARGE SCALE GENOMIC DNA]</scope>
    <source>
        <strain evidence="4 5">JSM 076056</strain>
    </source>
</reference>
<dbReference type="SMART" id="SM00028">
    <property type="entry name" value="TPR"/>
    <property type="match status" value="5"/>
</dbReference>
<keyword evidence="1" id="KW-0677">Repeat</keyword>
<evidence type="ECO:0000313" key="4">
    <source>
        <dbReference type="EMBL" id="KGX92908.1"/>
    </source>
</evidence>
<dbReference type="RefSeq" id="WP_026799980.1">
    <property type="nucleotide sequence ID" value="NZ_AULI01000006.1"/>
</dbReference>
<protein>
    <submittedName>
        <fullName evidence="4">Uncharacterized protein</fullName>
    </submittedName>
</protein>
<dbReference type="STRING" id="1385510.GCA_000425205_01544"/>
<feature type="repeat" description="TPR" evidence="3">
    <location>
        <begin position="21"/>
        <end position="54"/>
    </location>
</feature>
<name>A0A0A5GNU3_9BACI</name>
<sequence length="333" mass="38960">MQTTSIDHSSEEKVIPFRPEGDFYFSKGVQAFKKRHFTKAVKWLKRAVELVPEEPLYQCQLSVIYTETGEYHQANEVLTNVLAKFGHDYVDCYYLIANNYAHLGLFQDAMKYARDYIQKAPNGDFKEEAEQLLTVLDIEEDEEEDWAFEEEDELMAYQESAFYYQERLEWDKAMPLLEDMIRLFPSYTLAKHDYAHALFQQGSESEAIALEEQSLEQEPNSLLSVCNLALFYHKREENEKATPHIHTLLNVYPIHEQQKLRVATTLAQVGQYKEAHERFNNVSKSKLKGHVAYYKWYSITLYHMGDPSGALSLWEEGCRKHPHLSEQGGPWNY</sequence>
<evidence type="ECO:0000313" key="5">
    <source>
        <dbReference type="Proteomes" id="UP000030528"/>
    </source>
</evidence>
<evidence type="ECO:0000256" key="2">
    <source>
        <dbReference type="ARBA" id="ARBA00022803"/>
    </source>
</evidence>
<dbReference type="PROSITE" id="PS50005">
    <property type="entry name" value="TPR"/>
    <property type="match status" value="1"/>
</dbReference>
<dbReference type="InterPro" id="IPR051012">
    <property type="entry name" value="CellSynth/LPSAsmb/PSIAsmb"/>
</dbReference>
<comment type="caution">
    <text evidence="4">The sequence shown here is derived from an EMBL/GenBank/DDBJ whole genome shotgun (WGS) entry which is preliminary data.</text>
</comment>
<gene>
    <name evidence="4" type="ORF">N781_13555</name>
</gene>
<keyword evidence="5" id="KW-1185">Reference proteome</keyword>
<dbReference type="Gene3D" id="1.25.40.10">
    <property type="entry name" value="Tetratricopeptide repeat domain"/>
    <property type="match status" value="2"/>
</dbReference>
<dbReference type="PANTHER" id="PTHR45586">
    <property type="entry name" value="TPR REPEAT-CONTAINING PROTEIN PA4667"/>
    <property type="match status" value="1"/>
</dbReference>
<keyword evidence="2 3" id="KW-0802">TPR repeat</keyword>